<proteinExistence type="predicted"/>
<accession>A0ACC0UJS2</accession>
<name>A0ACC0UJS2_9AGAM</name>
<reference evidence="1" key="1">
    <citation type="submission" date="2021-03" db="EMBL/GenBank/DDBJ databases">
        <title>Evolutionary priming and transition to the ectomycorrhizal habit in an iconic lineage of mushroom-forming fungi: is preadaptation a requirement?</title>
        <authorList>
            <consortium name="DOE Joint Genome Institute"/>
            <person name="Looney B.P."/>
            <person name="Miyauchi S."/>
            <person name="Morin E."/>
            <person name="Drula E."/>
            <person name="Courty P.E."/>
            <person name="Chicoki N."/>
            <person name="Fauchery L."/>
            <person name="Kohler A."/>
            <person name="Kuo A."/>
            <person name="LaButti K."/>
            <person name="Pangilinan J."/>
            <person name="Lipzen A."/>
            <person name="Riley R."/>
            <person name="Andreopoulos W."/>
            <person name="He G."/>
            <person name="Johnson J."/>
            <person name="Barry K.W."/>
            <person name="Grigoriev I.V."/>
            <person name="Nagy L."/>
            <person name="Hibbett D."/>
            <person name="Henrissat B."/>
            <person name="Matheny P.B."/>
            <person name="Labbe J."/>
            <person name="Martin A.F."/>
        </authorList>
    </citation>
    <scope>NUCLEOTIDE SEQUENCE</scope>
    <source>
        <strain evidence="1">BPL698</strain>
    </source>
</reference>
<dbReference type="Proteomes" id="UP001207468">
    <property type="component" value="Unassembled WGS sequence"/>
</dbReference>
<evidence type="ECO:0000313" key="1">
    <source>
        <dbReference type="EMBL" id="KAI9511953.1"/>
    </source>
</evidence>
<organism evidence="1 2">
    <name type="scientific">Russula earlei</name>
    <dbReference type="NCBI Taxonomy" id="71964"/>
    <lineage>
        <taxon>Eukaryota</taxon>
        <taxon>Fungi</taxon>
        <taxon>Dikarya</taxon>
        <taxon>Basidiomycota</taxon>
        <taxon>Agaricomycotina</taxon>
        <taxon>Agaricomycetes</taxon>
        <taxon>Russulales</taxon>
        <taxon>Russulaceae</taxon>
        <taxon>Russula</taxon>
    </lineage>
</organism>
<comment type="caution">
    <text evidence="1">The sequence shown here is derived from an EMBL/GenBank/DDBJ whole genome shotgun (WGS) entry which is preliminary data.</text>
</comment>
<evidence type="ECO:0000313" key="2">
    <source>
        <dbReference type="Proteomes" id="UP001207468"/>
    </source>
</evidence>
<keyword evidence="2" id="KW-1185">Reference proteome</keyword>
<feature type="non-terminal residue" evidence="1">
    <location>
        <position position="1"/>
    </location>
</feature>
<dbReference type="EMBL" id="JAGFNK010000014">
    <property type="protein sequence ID" value="KAI9511953.1"/>
    <property type="molecule type" value="Genomic_DNA"/>
</dbReference>
<gene>
    <name evidence="1" type="ORF">F5148DRAFT_974263</name>
</gene>
<protein>
    <submittedName>
        <fullName evidence="1">Uncharacterized protein</fullName>
    </submittedName>
</protein>
<sequence length="195" mass="22839">LHQLSNQIKNSSMLILPHWKEAIKELTPTSDKNLTVHKMPRDVCTWWNSMYNMLKFAYKYQEVVTKITSKWSLKLWKYELSEGEWDLVKELQDCLKVFKSLTLVFSSDMPCLTIVIPAMDHMHSELQSMNSSYKKHGPALCMMLTLGLNLLDKYNSLMDHSEVYQIAISMLSYLTHINFDFQYYSPPSTLQIMVL</sequence>